<accession>A0A7J8XI06</accession>
<organism evidence="1 2">
    <name type="scientific">Gossypium aridum</name>
    <name type="common">American cotton</name>
    <name type="synonym">Erioxylum aridum</name>
    <dbReference type="NCBI Taxonomy" id="34290"/>
    <lineage>
        <taxon>Eukaryota</taxon>
        <taxon>Viridiplantae</taxon>
        <taxon>Streptophyta</taxon>
        <taxon>Embryophyta</taxon>
        <taxon>Tracheophyta</taxon>
        <taxon>Spermatophyta</taxon>
        <taxon>Magnoliopsida</taxon>
        <taxon>eudicotyledons</taxon>
        <taxon>Gunneridae</taxon>
        <taxon>Pentapetalae</taxon>
        <taxon>rosids</taxon>
        <taxon>malvids</taxon>
        <taxon>Malvales</taxon>
        <taxon>Malvaceae</taxon>
        <taxon>Malvoideae</taxon>
        <taxon>Gossypium</taxon>
    </lineage>
</organism>
<gene>
    <name evidence="1" type="ORF">Goari_014492</name>
</gene>
<comment type="caution">
    <text evidence="1">The sequence shown here is derived from an EMBL/GenBank/DDBJ whole genome shotgun (WGS) entry which is preliminary data.</text>
</comment>
<evidence type="ECO:0000313" key="2">
    <source>
        <dbReference type="Proteomes" id="UP000593577"/>
    </source>
</evidence>
<protein>
    <submittedName>
        <fullName evidence="1">Uncharacterized protein</fullName>
    </submittedName>
</protein>
<name>A0A7J8XI06_GOSAI</name>
<sequence length="63" mass="7349">MMERDLAVFSLDDEEDEIVEVQRQVESIMNENEFCLVGCFLMASVIHFPTMKSTMANLWHPIK</sequence>
<keyword evidence="2" id="KW-1185">Reference proteome</keyword>
<reference evidence="1 2" key="1">
    <citation type="journal article" date="2019" name="Genome Biol. Evol.">
        <title>Insights into the evolution of the New World diploid cottons (Gossypium, subgenus Houzingenia) based on genome sequencing.</title>
        <authorList>
            <person name="Grover C.E."/>
            <person name="Arick M.A. 2nd"/>
            <person name="Thrash A."/>
            <person name="Conover J.L."/>
            <person name="Sanders W.S."/>
            <person name="Peterson D.G."/>
            <person name="Frelichowski J.E."/>
            <person name="Scheffler J.A."/>
            <person name="Scheffler B.E."/>
            <person name="Wendel J.F."/>
        </authorList>
    </citation>
    <scope>NUCLEOTIDE SEQUENCE [LARGE SCALE GENOMIC DNA]</scope>
    <source>
        <strain evidence="1">185</strain>
        <tissue evidence="1">Leaf</tissue>
    </source>
</reference>
<evidence type="ECO:0000313" key="1">
    <source>
        <dbReference type="EMBL" id="MBA0686925.1"/>
    </source>
</evidence>
<dbReference type="AlphaFoldDB" id="A0A7J8XI06"/>
<dbReference type="Proteomes" id="UP000593577">
    <property type="component" value="Unassembled WGS sequence"/>
</dbReference>
<proteinExistence type="predicted"/>
<dbReference type="EMBL" id="JABFAA010000007">
    <property type="protein sequence ID" value="MBA0686925.1"/>
    <property type="molecule type" value="Genomic_DNA"/>
</dbReference>